<comment type="similarity">
    <text evidence="2 6">Belongs to the FKBP-type PPIase family.</text>
</comment>
<accession>A0A9D1WE75</accession>
<evidence type="ECO:0000256" key="5">
    <source>
        <dbReference type="PROSITE-ProRule" id="PRU00277"/>
    </source>
</evidence>
<keyword evidence="8" id="KW-0732">Signal</keyword>
<evidence type="ECO:0000313" key="10">
    <source>
        <dbReference type="EMBL" id="HIX56657.1"/>
    </source>
</evidence>
<dbReference type="InterPro" id="IPR000774">
    <property type="entry name" value="PPIase_FKBP_N"/>
</dbReference>
<evidence type="ECO:0000256" key="3">
    <source>
        <dbReference type="ARBA" id="ARBA00023110"/>
    </source>
</evidence>
<dbReference type="PANTHER" id="PTHR43811:SF19">
    <property type="entry name" value="39 KDA FK506-BINDING NUCLEAR PROTEIN"/>
    <property type="match status" value="1"/>
</dbReference>
<comment type="catalytic activity">
    <reaction evidence="1 5 6">
        <text>[protein]-peptidylproline (omega=180) = [protein]-peptidylproline (omega=0)</text>
        <dbReference type="Rhea" id="RHEA:16237"/>
        <dbReference type="Rhea" id="RHEA-COMP:10747"/>
        <dbReference type="Rhea" id="RHEA-COMP:10748"/>
        <dbReference type="ChEBI" id="CHEBI:83833"/>
        <dbReference type="ChEBI" id="CHEBI:83834"/>
        <dbReference type="EC" id="5.2.1.8"/>
    </reaction>
</comment>
<dbReference type="Gene3D" id="1.10.287.460">
    <property type="entry name" value="Peptidyl-prolyl cis-trans isomerase, FKBP-type, N-terminal domain"/>
    <property type="match status" value="1"/>
</dbReference>
<dbReference type="EMBL" id="DXEV01000084">
    <property type="protein sequence ID" value="HIX56657.1"/>
    <property type="molecule type" value="Genomic_DNA"/>
</dbReference>
<keyword evidence="4 5" id="KW-0413">Isomerase</keyword>
<dbReference type="NCBIfam" id="NF008150">
    <property type="entry name" value="PRK10902.1"/>
    <property type="match status" value="1"/>
</dbReference>
<reference evidence="10" key="2">
    <citation type="submission" date="2021-04" db="EMBL/GenBank/DDBJ databases">
        <authorList>
            <person name="Gilroy R."/>
        </authorList>
    </citation>
    <scope>NUCLEOTIDE SEQUENCE</scope>
    <source>
        <strain evidence="10">USASDec5-558</strain>
    </source>
</reference>
<dbReference type="Pfam" id="PF00254">
    <property type="entry name" value="FKBP_C"/>
    <property type="match status" value="1"/>
</dbReference>
<dbReference type="Gene3D" id="3.10.50.40">
    <property type="match status" value="1"/>
</dbReference>
<evidence type="ECO:0000256" key="8">
    <source>
        <dbReference type="SAM" id="SignalP"/>
    </source>
</evidence>
<evidence type="ECO:0000313" key="11">
    <source>
        <dbReference type="Proteomes" id="UP000886829"/>
    </source>
</evidence>
<proteinExistence type="inferred from homology"/>
<dbReference type="GO" id="GO:0006457">
    <property type="term" value="P:protein folding"/>
    <property type="evidence" value="ECO:0007669"/>
    <property type="project" value="InterPro"/>
</dbReference>
<dbReference type="InterPro" id="IPR001179">
    <property type="entry name" value="PPIase_FKBP_dom"/>
</dbReference>
<evidence type="ECO:0000259" key="9">
    <source>
        <dbReference type="PROSITE" id="PS50059"/>
    </source>
</evidence>
<evidence type="ECO:0000256" key="1">
    <source>
        <dbReference type="ARBA" id="ARBA00000971"/>
    </source>
</evidence>
<dbReference type="PANTHER" id="PTHR43811">
    <property type="entry name" value="FKBP-TYPE PEPTIDYL-PROLYL CIS-TRANS ISOMERASE FKPA"/>
    <property type="match status" value="1"/>
</dbReference>
<evidence type="ECO:0000256" key="2">
    <source>
        <dbReference type="ARBA" id="ARBA00006577"/>
    </source>
</evidence>
<comment type="caution">
    <text evidence="10">The sequence shown here is derived from an EMBL/GenBank/DDBJ whole genome shotgun (WGS) entry which is preliminary data.</text>
</comment>
<dbReference type="SUPFAM" id="SSF54534">
    <property type="entry name" value="FKBP-like"/>
    <property type="match status" value="1"/>
</dbReference>
<keyword evidence="3 5" id="KW-0697">Rotamase</keyword>
<evidence type="ECO:0000256" key="7">
    <source>
        <dbReference type="SAM" id="MobiDB-lite"/>
    </source>
</evidence>
<sequence>MKKTYLAVSLAAATLFLTACGDDATATTNTDKAATATATETKAPATSTAVNSDKTISAESSFEDKVSYSVGASVGTYIAAMESEQGEYIGKLDHDLVIKGFVESLNKQTTLSEQEITSTLMALDEKVRVAVEEKQKQAAQDNLEAGKKFLEANAKKEGVKTTESGLQYKILQEGSGKTPTASDTVRVKYKGTTIDGQVFDEQTDPIAFPLANIIPGWTEGLQLMKEGGKAKLYIPADLAYGELGAGELIKPNSVLVFDIELVEVLPPADQAAAPAPAADAPAADAPAAGK</sequence>
<feature type="signal peptide" evidence="8">
    <location>
        <begin position="1"/>
        <end position="21"/>
    </location>
</feature>
<dbReference type="PROSITE" id="PS51257">
    <property type="entry name" value="PROKAR_LIPOPROTEIN"/>
    <property type="match status" value="1"/>
</dbReference>
<dbReference type="InterPro" id="IPR036944">
    <property type="entry name" value="PPIase_FKBP_N_sf"/>
</dbReference>
<organism evidence="10 11">
    <name type="scientific">Candidatus Anaerobiospirillum pullistercoris</name>
    <dbReference type="NCBI Taxonomy" id="2838452"/>
    <lineage>
        <taxon>Bacteria</taxon>
        <taxon>Pseudomonadati</taxon>
        <taxon>Pseudomonadota</taxon>
        <taxon>Gammaproteobacteria</taxon>
        <taxon>Aeromonadales</taxon>
        <taxon>Succinivibrionaceae</taxon>
        <taxon>Anaerobiospirillum</taxon>
    </lineage>
</organism>
<evidence type="ECO:0000256" key="6">
    <source>
        <dbReference type="RuleBase" id="RU003915"/>
    </source>
</evidence>
<feature type="region of interest" description="Disordered" evidence="7">
    <location>
        <begin position="270"/>
        <end position="290"/>
    </location>
</feature>
<feature type="domain" description="PPIase FKBP-type" evidence="9">
    <location>
        <begin position="182"/>
        <end position="265"/>
    </location>
</feature>
<gene>
    <name evidence="10" type="primary">fkpA</name>
    <name evidence="10" type="ORF">H9850_04200</name>
</gene>
<name>A0A9D1WE75_9GAMM</name>
<dbReference type="Proteomes" id="UP000886829">
    <property type="component" value="Unassembled WGS sequence"/>
</dbReference>
<dbReference type="GO" id="GO:0003755">
    <property type="term" value="F:peptidyl-prolyl cis-trans isomerase activity"/>
    <property type="evidence" value="ECO:0007669"/>
    <property type="project" value="UniProtKB-UniRule"/>
</dbReference>
<dbReference type="AlphaFoldDB" id="A0A9D1WE75"/>
<feature type="chain" id="PRO_5038994814" description="Peptidyl-prolyl cis-trans isomerase" evidence="8">
    <location>
        <begin position="22"/>
        <end position="290"/>
    </location>
</feature>
<dbReference type="PROSITE" id="PS50059">
    <property type="entry name" value="FKBP_PPIASE"/>
    <property type="match status" value="1"/>
</dbReference>
<reference evidence="10" key="1">
    <citation type="journal article" date="2021" name="PeerJ">
        <title>Extensive microbial diversity within the chicken gut microbiome revealed by metagenomics and culture.</title>
        <authorList>
            <person name="Gilroy R."/>
            <person name="Ravi A."/>
            <person name="Getino M."/>
            <person name="Pursley I."/>
            <person name="Horton D.L."/>
            <person name="Alikhan N.F."/>
            <person name="Baker D."/>
            <person name="Gharbi K."/>
            <person name="Hall N."/>
            <person name="Watson M."/>
            <person name="Adriaenssens E.M."/>
            <person name="Foster-Nyarko E."/>
            <person name="Jarju S."/>
            <person name="Secka A."/>
            <person name="Antonio M."/>
            <person name="Oren A."/>
            <person name="Chaudhuri R.R."/>
            <person name="La Ragione R."/>
            <person name="Hildebrand F."/>
            <person name="Pallen M.J."/>
        </authorList>
    </citation>
    <scope>NUCLEOTIDE SEQUENCE</scope>
    <source>
        <strain evidence="10">USASDec5-558</strain>
    </source>
</reference>
<evidence type="ECO:0000256" key="4">
    <source>
        <dbReference type="ARBA" id="ARBA00023235"/>
    </source>
</evidence>
<dbReference type="InterPro" id="IPR046357">
    <property type="entry name" value="PPIase_dom_sf"/>
</dbReference>
<protein>
    <recommendedName>
        <fullName evidence="6">Peptidyl-prolyl cis-trans isomerase</fullName>
        <ecNumber evidence="6">5.2.1.8</ecNumber>
    </recommendedName>
</protein>
<dbReference type="Pfam" id="PF01346">
    <property type="entry name" value="FKBP_N"/>
    <property type="match status" value="1"/>
</dbReference>
<dbReference type="EC" id="5.2.1.8" evidence="6"/>